<name>A0A6A4SVY7_SCOMX</name>
<evidence type="ECO:0000256" key="14">
    <source>
        <dbReference type="ARBA" id="ARBA00024323"/>
    </source>
</evidence>
<feature type="domain" description="MAGE" evidence="22">
    <location>
        <begin position="553"/>
        <end position="752"/>
    </location>
</feature>
<evidence type="ECO:0000256" key="12">
    <source>
        <dbReference type="ARBA" id="ARBA00023136"/>
    </source>
</evidence>
<comment type="caution">
    <text evidence="23">The sequence shown here is derived from an EMBL/GenBank/DDBJ whole genome shotgun (WGS) entry which is preliminary data.</text>
</comment>
<dbReference type="Pfam" id="PF01454">
    <property type="entry name" value="MAGE"/>
    <property type="match status" value="1"/>
</dbReference>
<evidence type="ECO:0000256" key="8">
    <source>
        <dbReference type="ARBA" id="ARBA00022787"/>
    </source>
</evidence>
<comment type="similarity">
    <text evidence="4">Belongs to the taffazin family.</text>
</comment>
<keyword evidence="12 20" id="KW-0472">Membrane</keyword>
<keyword evidence="11" id="KW-0496">Mitochondrion</keyword>
<evidence type="ECO:0000256" key="3">
    <source>
        <dbReference type="ARBA" id="ARBA00006375"/>
    </source>
</evidence>
<dbReference type="GO" id="GO:0007007">
    <property type="term" value="P:inner mitochondrial membrane organization"/>
    <property type="evidence" value="ECO:0007669"/>
    <property type="project" value="TreeGrafter"/>
</dbReference>
<evidence type="ECO:0000256" key="1">
    <source>
        <dbReference type="ARBA" id="ARBA00004137"/>
    </source>
</evidence>
<keyword evidence="9" id="KW-0999">Mitochondrion inner membrane</keyword>
<comment type="catalytic activity">
    <reaction evidence="15">
        <text>1'-[1,2-diacyl-sn-glycero-3-phospho],3'-[1-acyl-sn-glycero-3-phospho]-glycerol + a 1,2-diacyl-sn-glycero-3-phosphocholine = a cardiolipin + a 1-acyl-sn-glycero-3-phosphocholine</text>
        <dbReference type="Rhea" id="RHEA:33731"/>
        <dbReference type="ChEBI" id="CHEBI:57643"/>
        <dbReference type="ChEBI" id="CHEBI:58168"/>
        <dbReference type="ChEBI" id="CHEBI:62237"/>
        <dbReference type="ChEBI" id="CHEBI:64743"/>
    </reaction>
    <physiologicalReaction direction="left-to-right" evidence="15">
        <dbReference type="Rhea" id="RHEA:33732"/>
    </physiologicalReaction>
    <physiologicalReaction direction="right-to-left" evidence="15">
        <dbReference type="Rhea" id="RHEA:33733"/>
    </physiologicalReaction>
</comment>
<dbReference type="PANTHER" id="PTHR12497">
    <property type="entry name" value="TAZ PROTEIN TAFAZZIN"/>
    <property type="match status" value="1"/>
</dbReference>
<dbReference type="SMART" id="SM01373">
    <property type="entry name" value="MAGE"/>
    <property type="match status" value="1"/>
</dbReference>
<evidence type="ECO:0000259" key="22">
    <source>
        <dbReference type="PROSITE" id="PS50838"/>
    </source>
</evidence>
<comment type="similarity">
    <text evidence="3">Belongs to the mitochondrial carrier (TC 2.A.29) family.</text>
</comment>
<comment type="subcellular location">
    <subcellularLocation>
        <location evidence="2">Membrane</location>
        <topology evidence="2">Multi-pass membrane protein</topology>
    </subcellularLocation>
    <subcellularLocation>
        <location evidence="1">Mitochondrion inner membrane</location>
        <topology evidence="1">Peripheral membrane protein</topology>
        <orientation evidence="1">Intermembrane side</orientation>
    </subcellularLocation>
    <subcellularLocation>
        <location evidence="14">Mitochondrion outer membrane</location>
        <topology evidence="14">Peripheral membrane protein</topology>
        <orientation evidence="14">Intermembrane side</orientation>
    </subcellularLocation>
</comment>
<evidence type="ECO:0000256" key="17">
    <source>
        <dbReference type="ARBA" id="ARBA00048751"/>
    </source>
</evidence>
<dbReference type="Pfam" id="PF01553">
    <property type="entry name" value="Acyltransferase"/>
    <property type="match status" value="1"/>
</dbReference>
<keyword evidence="13" id="KW-0012">Acyltransferase</keyword>
<dbReference type="InterPro" id="IPR002123">
    <property type="entry name" value="Plipid/glycerol_acylTrfase"/>
</dbReference>
<keyword evidence="7 20" id="KW-0812">Transmembrane</keyword>
<dbReference type="Gene3D" id="1.10.10.1210">
    <property type="entry name" value="MAGE homology domain, winged helix WH2 motif"/>
    <property type="match status" value="1"/>
</dbReference>
<feature type="compositionally biased region" description="Low complexity" evidence="21">
    <location>
        <begin position="755"/>
        <end position="767"/>
    </location>
</feature>
<gene>
    <name evidence="23" type="ORF">F2P81_011342</name>
</gene>
<dbReference type="GO" id="GO:0005743">
    <property type="term" value="C:mitochondrial inner membrane"/>
    <property type="evidence" value="ECO:0007669"/>
    <property type="project" value="UniProtKB-SubCell"/>
</dbReference>
<dbReference type="SUPFAM" id="SSF69593">
    <property type="entry name" value="Glycerol-3-phosphate (1)-acyltransferase"/>
    <property type="match status" value="1"/>
</dbReference>
<evidence type="ECO:0000256" key="19">
    <source>
        <dbReference type="ARBA" id="ARBA00049543"/>
    </source>
</evidence>
<dbReference type="PROSITE" id="PS51257">
    <property type="entry name" value="PROKAR_LIPOPROTEIN"/>
    <property type="match status" value="1"/>
</dbReference>
<evidence type="ECO:0000256" key="18">
    <source>
        <dbReference type="ARBA" id="ARBA00048978"/>
    </source>
</evidence>
<dbReference type="InterPro" id="IPR002190">
    <property type="entry name" value="MHD_dom"/>
</dbReference>
<dbReference type="GO" id="GO:0005741">
    <property type="term" value="C:mitochondrial outer membrane"/>
    <property type="evidence" value="ECO:0007669"/>
    <property type="project" value="UniProtKB-SubCell"/>
</dbReference>
<evidence type="ECO:0000313" key="24">
    <source>
        <dbReference type="Proteomes" id="UP000438429"/>
    </source>
</evidence>
<proteinExistence type="inferred from homology"/>
<protein>
    <recommendedName>
        <fullName evidence="5">Tafazzin</fullName>
    </recommendedName>
</protein>
<dbReference type="PROSITE" id="PS50920">
    <property type="entry name" value="SOLCAR"/>
    <property type="match status" value="2"/>
</dbReference>
<dbReference type="InterPro" id="IPR041898">
    <property type="entry name" value="MAGE_WH1"/>
</dbReference>
<comment type="catalytic activity">
    <reaction evidence="17">
        <text>a 1-acyl-sn-glycero-3-phosphate + a 1,2-diacyl-sn-glycero-3-phospho-(1'-sn-glycerol) = 1-acyl-sn-glycero-3-phospho-(1'-sn-glycerol) + a 1,2-diacyl-sn-glycero-3-phosphate</text>
        <dbReference type="Rhea" id="RHEA:67748"/>
        <dbReference type="ChEBI" id="CHEBI:57970"/>
        <dbReference type="ChEBI" id="CHEBI:58608"/>
        <dbReference type="ChEBI" id="CHEBI:64716"/>
        <dbReference type="ChEBI" id="CHEBI:64840"/>
    </reaction>
    <physiologicalReaction direction="left-to-right" evidence="17">
        <dbReference type="Rhea" id="RHEA:67749"/>
    </physiologicalReaction>
    <physiologicalReaction direction="right-to-left" evidence="17">
        <dbReference type="Rhea" id="RHEA:67750"/>
    </physiologicalReaction>
</comment>
<dbReference type="SUPFAM" id="SSF103506">
    <property type="entry name" value="Mitochondrial carrier"/>
    <property type="match status" value="1"/>
</dbReference>
<evidence type="ECO:0000256" key="16">
    <source>
        <dbReference type="ARBA" id="ARBA00048255"/>
    </source>
</evidence>
<dbReference type="SMART" id="SM00563">
    <property type="entry name" value="PlsC"/>
    <property type="match status" value="1"/>
</dbReference>
<evidence type="ECO:0000256" key="10">
    <source>
        <dbReference type="ARBA" id="ARBA00023098"/>
    </source>
</evidence>
<evidence type="ECO:0000256" key="6">
    <source>
        <dbReference type="ARBA" id="ARBA00022679"/>
    </source>
</evidence>
<evidence type="ECO:0000256" key="11">
    <source>
        <dbReference type="ARBA" id="ARBA00023128"/>
    </source>
</evidence>
<dbReference type="Pfam" id="PF00153">
    <property type="entry name" value="Mito_carr"/>
    <property type="match status" value="2"/>
</dbReference>
<dbReference type="CDD" id="cd07989">
    <property type="entry name" value="LPLAT_AGPAT-like"/>
    <property type="match status" value="1"/>
</dbReference>
<keyword evidence="6" id="KW-0808">Transferase</keyword>
<dbReference type="InterPro" id="IPR041899">
    <property type="entry name" value="MAGE_WH2"/>
</dbReference>
<dbReference type="InterPro" id="IPR023395">
    <property type="entry name" value="MCP_dom_sf"/>
</dbReference>
<dbReference type="InterPro" id="IPR018108">
    <property type="entry name" value="MCP_transmembrane"/>
</dbReference>
<feature type="repeat" description="Solcar" evidence="20">
    <location>
        <begin position="29"/>
        <end position="117"/>
    </location>
</feature>
<evidence type="ECO:0000256" key="9">
    <source>
        <dbReference type="ARBA" id="ARBA00022792"/>
    </source>
</evidence>
<dbReference type="EMBL" id="VEVO01000010">
    <property type="protein sequence ID" value="KAF0036030.1"/>
    <property type="molecule type" value="Genomic_DNA"/>
</dbReference>
<evidence type="ECO:0000256" key="7">
    <source>
        <dbReference type="ARBA" id="ARBA00022692"/>
    </source>
</evidence>
<dbReference type="GO" id="GO:0035965">
    <property type="term" value="P:cardiolipin acyl-chain remodeling"/>
    <property type="evidence" value="ECO:0007669"/>
    <property type="project" value="TreeGrafter"/>
</dbReference>
<evidence type="ECO:0000256" key="15">
    <source>
        <dbReference type="ARBA" id="ARBA00047906"/>
    </source>
</evidence>
<dbReference type="InterPro" id="IPR000872">
    <property type="entry name" value="Tafazzin"/>
</dbReference>
<comment type="catalytic activity">
    <reaction evidence="19">
        <text>1,2-di-(9Z-octadecenoyl)-sn-glycero-3-phosphocholine + 1-hexadecanoyl-sn-glycero-3-phosphocholine = 1-hexadecanoyl-2-(9Z-octadecenoyl)-sn-glycero-3-phosphocholine + 1-(9Z-octadecenoyl)-sn-glycero-3-phosphocholine</text>
        <dbReference type="Rhea" id="RHEA:43816"/>
        <dbReference type="ChEBI" id="CHEBI:28610"/>
        <dbReference type="ChEBI" id="CHEBI:72998"/>
        <dbReference type="ChEBI" id="CHEBI:73001"/>
        <dbReference type="ChEBI" id="CHEBI:74669"/>
    </reaction>
    <physiologicalReaction direction="left-to-right" evidence="19">
        <dbReference type="Rhea" id="RHEA:43817"/>
    </physiologicalReaction>
    <physiologicalReaction direction="right-to-left" evidence="19">
        <dbReference type="Rhea" id="RHEA:43818"/>
    </physiologicalReaction>
</comment>
<dbReference type="Gene3D" id="1.10.10.1200">
    <property type="entry name" value="MAGE homology domain, winged helix WH1 motif"/>
    <property type="match status" value="1"/>
</dbReference>
<evidence type="ECO:0000256" key="5">
    <source>
        <dbReference type="ARBA" id="ARBA00020499"/>
    </source>
</evidence>
<feature type="region of interest" description="Disordered" evidence="21">
    <location>
        <begin position="516"/>
        <end position="540"/>
    </location>
</feature>
<dbReference type="FunFam" id="1.10.10.1210:FF:000001">
    <property type="entry name" value="melanoma-associated antigen D1"/>
    <property type="match status" value="1"/>
</dbReference>
<dbReference type="AlphaFoldDB" id="A0A6A4SVY7"/>
<comment type="catalytic activity">
    <reaction evidence="18">
        <text>1-hexadecanoyl-2-(9Z,12Z-octadecadienoyl)-sn-glycero-3-phospho-(1'-sn-glycerol) + 1-(9Z-octadecenoyl)-sn-glycero-3-phosphate = 1-(9Z)-octadecenoyl-2-(9Z,12Z)-octadecadienoyl-sn-glycero-3-phosphate + 1-hexadecanoyl-sn-glycero-3-phospho-(1'-sn-glycerol)</text>
        <dbReference type="Rhea" id="RHEA:67752"/>
        <dbReference type="ChEBI" id="CHEBI:72840"/>
        <dbReference type="ChEBI" id="CHEBI:74544"/>
        <dbReference type="ChEBI" id="CHEBI:74563"/>
        <dbReference type="ChEBI" id="CHEBI:75158"/>
    </reaction>
    <physiologicalReaction direction="left-to-right" evidence="18">
        <dbReference type="Rhea" id="RHEA:67753"/>
    </physiologicalReaction>
    <physiologicalReaction direction="right-to-left" evidence="18">
        <dbReference type="Rhea" id="RHEA:67754"/>
    </physiologicalReaction>
</comment>
<organism evidence="23 24">
    <name type="scientific">Scophthalmus maximus</name>
    <name type="common">Turbot</name>
    <name type="synonym">Psetta maxima</name>
    <dbReference type="NCBI Taxonomy" id="52904"/>
    <lineage>
        <taxon>Eukaryota</taxon>
        <taxon>Metazoa</taxon>
        <taxon>Chordata</taxon>
        <taxon>Craniata</taxon>
        <taxon>Vertebrata</taxon>
        <taxon>Euteleostomi</taxon>
        <taxon>Actinopterygii</taxon>
        <taxon>Neopterygii</taxon>
        <taxon>Teleostei</taxon>
        <taxon>Neoteleostei</taxon>
        <taxon>Acanthomorphata</taxon>
        <taxon>Carangaria</taxon>
        <taxon>Pleuronectiformes</taxon>
        <taxon>Pleuronectoidei</taxon>
        <taxon>Scophthalmidae</taxon>
        <taxon>Scophthalmus</taxon>
    </lineage>
</organism>
<evidence type="ECO:0000313" key="23">
    <source>
        <dbReference type="EMBL" id="KAF0036030.1"/>
    </source>
</evidence>
<evidence type="ECO:0000256" key="20">
    <source>
        <dbReference type="PROSITE-ProRule" id="PRU00282"/>
    </source>
</evidence>
<dbReference type="PRINTS" id="PR00979">
    <property type="entry name" value="TAFAZZIN"/>
</dbReference>
<feature type="repeat" description="Solcar" evidence="20">
    <location>
        <begin position="128"/>
        <end position="213"/>
    </location>
</feature>
<dbReference type="Gene3D" id="1.50.40.10">
    <property type="entry name" value="Mitochondrial carrier domain"/>
    <property type="match status" value="1"/>
</dbReference>
<evidence type="ECO:0000256" key="2">
    <source>
        <dbReference type="ARBA" id="ARBA00004141"/>
    </source>
</evidence>
<keyword evidence="8" id="KW-1000">Mitochondrion outer membrane</keyword>
<evidence type="ECO:0000256" key="4">
    <source>
        <dbReference type="ARBA" id="ARBA00010524"/>
    </source>
</evidence>
<dbReference type="Proteomes" id="UP000438429">
    <property type="component" value="Unassembled WGS sequence"/>
</dbReference>
<evidence type="ECO:0000256" key="13">
    <source>
        <dbReference type="ARBA" id="ARBA00023315"/>
    </source>
</evidence>
<comment type="catalytic activity">
    <reaction evidence="16">
        <text>1-hexadecanoyl-2-(9Z,12Z-octadecadienoyl)-sn-glycero-3-phosphocholine + 1-hexadecanoyl-sn-glycero-3-phosphocholine = 2-(9Z,12Z-octadecadienoyl)-sn-glycero-3-phosphocholine + 1,2-dihexadecanoyl-sn-glycero-3-phosphocholine</text>
        <dbReference type="Rhea" id="RHEA:68988"/>
        <dbReference type="ChEBI" id="CHEBI:72998"/>
        <dbReference type="ChEBI" id="CHEBI:72999"/>
        <dbReference type="ChEBI" id="CHEBI:73002"/>
        <dbReference type="ChEBI" id="CHEBI:76084"/>
    </reaction>
    <physiologicalReaction direction="left-to-right" evidence="16">
        <dbReference type="Rhea" id="RHEA:68989"/>
    </physiologicalReaction>
    <physiologicalReaction direction="right-to-left" evidence="16">
        <dbReference type="Rhea" id="RHEA:68990"/>
    </physiologicalReaction>
</comment>
<feature type="region of interest" description="Disordered" evidence="21">
    <location>
        <begin position="739"/>
        <end position="767"/>
    </location>
</feature>
<reference evidence="23 24" key="1">
    <citation type="submission" date="2019-06" db="EMBL/GenBank/DDBJ databases">
        <title>Draft genomes of female and male turbot (Scophthalmus maximus).</title>
        <authorList>
            <person name="Xu H."/>
            <person name="Xu X.-W."/>
            <person name="Shao C."/>
            <person name="Chen S."/>
        </authorList>
    </citation>
    <scope>NUCLEOTIDE SEQUENCE [LARGE SCALE GENOMIC DNA]</scope>
    <source>
        <strain evidence="23">Ysfricsl-2016a</strain>
        <tissue evidence="23">Blood</tissue>
    </source>
</reference>
<dbReference type="PROSITE" id="PS50838">
    <property type="entry name" value="MAGE"/>
    <property type="match status" value="1"/>
</dbReference>
<dbReference type="PANTHER" id="PTHR12497:SF0">
    <property type="entry name" value="TAFAZZIN"/>
    <property type="match status" value="1"/>
</dbReference>
<evidence type="ECO:0000256" key="21">
    <source>
        <dbReference type="SAM" id="MobiDB-lite"/>
    </source>
</evidence>
<keyword evidence="10" id="KW-0443">Lipid metabolism</keyword>
<dbReference type="GO" id="GO:0047184">
    <property type="term" value="F:1-acylglycerophosphocholine O-acyltransferase activity"/>
    <property type="evidence" value="ECO:0007669"/>
    <property type="project" value="TreeGrafter"/>
</dbReference>
<sequence length="767" mass="86644">MGKEPRVSPLKNFVAGGVGGACLLLAGHPLDTIKGILGLYKGVFTTVIVAPGERIKCLLQVQASGGGSRYAGPLDCAVRLYKEQGIRSVYKGTLLTLIRDVPSNGLYFLTYEYLKRFLTPEGQSVSQLSTANILLAGGVAGILNWTIALPPDVLKSNFQTAASGKYRGLVDVLRTLLREEGPKALYKGFNAVFLRAFPANACLWRAVMPLEVRWPFPQCPALAWRISGSLIMGMVGSYSYFWTKYMNCLTVHNPEVLMNLIDQRPSETPLLTLSNHQSCMDDPHIWGVLKLRQLWNFNKMRWTPAASDICFTRELHSRFFSRGKCVPVCRGDGVYQKGMDFILEKLNGGEWVHIFPEGKVNMTEEYIRLKWGVGRLIAECSLNPIILPLWHVGLSDVLPNVKPYIPRTGKKITVLVGQPFSVKDLVESLRAENKSQRVSNEFYLDQLIRLMVLSAVDVDACRHDAEEEAVHRSKFIFIMMRLLETFDATKLIAVTSLCGRGALIFMQTYSMAAPEQRQQGTLGTQEEDDDPTFTQPSTSQVQKGLEKLTPAQVDQKTAEVVQYFLVKDQKKLPIRRADIVKHVVKEYRNIYPEIMKRVTRTFDQVFGLKLVEIDTKNHVYILINKLETVEGPSSITSPTNPKMGLLFVILSVIFMKGGVVRETLIWNTLKKLRVDPGEKHEDFGDVKKLVTDEFVRQRYLEFVRIPHTEPVEHEFHWGQRADVEVSKAKILEFMGQLHEQDPQSWSQQYREAHSTTDSSQASTSSQR</sequence>
<accession>A0A6A4SVY7</accession>